<keyword evidence="2" id="KW-1185">Reference proteome</keyword>
<dbReference type="EMBL" id="MSIE01000001">
    <property type="protein sequence ID" value="OLF19363.1"/>
    <property type="molecule type" value="Genomic_DNA"/>
</dbReference>
<sequence length="107" mass="11863">MTAPQWRRAWVEALDALEADVVAAEELLAEEHRMRDLPLTDPWQPPAGLGPLPLDLRPRADEVLRRQLAVAQQLATTITGTARQAAVLNRLDDGRDAPRPSYVDCAM</sequence>
<gene>
    <name evidence="1" type="ORF">BU204_00055</name>
</gene>
<comment type="caution">
    <text evidence="1">The sequence shown here is derived from an EMBL/GenBank/DDBJ whole genome shotgun (WGS) entry which is preliminary data.</text>
</comment>
<evidence type="ECO:0000313" key="1">
    <source>
        <dbReference type="EMBL" id="OLF19363.1"/>
    </source>
</evidence>
<dbReference type="RefSeq" id="WP_075123397.1">
    <property type="nucleotide sequence ID" value="NZ_MSIE01000001.1"/>
</dbReference>
<dbReference type="STRING" id="1912961.BU204_00055"/>
<dbReference type="AlphaFoldDB" id="A0A1Q8CYD6"/>
<protein>
    <recommendedName>
        <fullName evidence="3">Flagellar protein FlgN</fullName>
    </recommendedName>
</protein>
<accession>A0A1Q8CYD6</accession>
<organism evidence="1 2">
    <name type="scientific">Actinophytocola xanthii</name>
    <dbReference type="NCBI Taxonomy" id="1912961"/>
    <lineage>
        <taxon>Bacteria</taxon>
        <taxon>Bacillati</taxon>
        <taxon>Actinomycetota</taxon>
        <taxon>Actinomycetes</taxon>
        <taxon>Pseudonocardiales</taxon>
        <taxon>Pseudonocardiaceae</taxon>
    </lineage>
</organism>
<evidence type="ECO:0008006" key="3">
    <source>
        <dbReference type="Google" id="ProtNLM"/>
    </source>
</evidence>
<reference evidence="1 2" key="1">
    <citation type="submission" date="2016-12" db="EMBL/GenBank/DDBJ databases">
        <title>The draft genome sequence of Actinophytocola sp. 11-183.</title>
        <authorList>
            <person name="Wang W."/>
            <person name="Yuan L."/>
        </authorList>
    </citation>
    <scope>NUCLEOTIDE SEQUENCE [LARGE SCALE GENOMIC DNA]</scope>
    <source>
        <strain evidence="1 2">11-183</strain>
    </source>
</reference>
<dbReference type="Proteomes" id="UP000185596">
    <property type="component" value="Unassembled WGS sequence"/>
</dbReference>
<evidence type="ECO:0000313" key="2">
    <source>
        <dbReference type="Proteomes" id="UP000185596"/>
    </source>
</evidence>
<name>A0A1Q8CYD6_9PSEU</name>
<proteinExistence type="predicted"/>